<dbReference type="Gene3D" id="3.40.50.720">
    <property type="entry name" value="NAD(P)-binding Rossmann-like Domain"/>
    <property type="match status" value="1"/>
</dbReference>
<proteinExistence type="predicted"/>
<gene>
    <name evidence="1" type="ORF">HELGO_WM29331</name>
</gene>
<accession>A0A6S6RSX8</accession>
<organism evidence="1">
    <name type="scientific">uncultured Aureispira sp</name>
    <dbReference type="NCBI Taxonomy" id="1331704"/>
    <lineage>
        <taxon>Bacteria</taxon>
        <taxon>Pseudomonadati</taxon>
        <taxon>Bacteroidota</taxon>
        <taxon>Saprospiria</taxon>
        <taxon>Saprospirales</taxon>
        <taxon>Saprospiraceae</taxon>
        <taxon>Aureispira</taxon>
        <taxon>environmental samples</taxon>
    </lineage>
</organism>
<dbReference type="PANTHER" id="PTHR48079">
    <property type="entry name" value="PROTEIN YEEZ"/>
    <property type="match status" value="1"/>
</dbReference>
<dbReference type="GO" id="GO:0005737">
    <property type="term" value="C:cytoplasm"/>
    <property type="evidence" value="ECO:0007669"/>
    <property type="project" value="TreeGrafter"/>
</dbReference>
<dbReference type="EMBL" id="CACVAQ010000030">
    <property type="protein sequence ID" value="CAA6799375.1"/>
    <property type="molecule type" value="Genomic_DNA"/>
</dbReference>
<dbReference type="InterPro" id="IPR051783">
    <property type="entry name" value="NAD(P)-dependent_oxidoreduct"/>
</dbReference>
<dbReference type="AlphaFoldDB" id="A0A6S6RSX8"/>
<dbReference type="GO" id="GO:0004029">
    <property type="term" value="F:aldehyde dehydrogenase (NAD+) activity"/>
    <property type="evidence" value="ECO:0007669"/>
    <property type="project" value="TreeGrafter"/>
</dbReference>
<name>A0A6S6RSX8_9BACT</name>
<dbReference type="InterPro" id="IPR036291">
    <property type="entry name" value="NAD(P)-bd_dom_sf"/>
</dbReference>
<sequence>MQNKIISILGGGWLGKPLAETLEKSGYSIKIATASEENHQRLTAAGKNAFQVNVRSESVSGSAVESFLEAAILILNITPNRDELEQEQFASLLPLIEASTIRKVLFVSATSVYPNVNRRVFEGEGIELKTHHLYRSERFLSENTSFETTVLRLAGLIGGERHPGRFFRKSGWIKNGNAPVNLIHRVDCIKIIQQIIEQNVWGETFNACSDTHPLKNDFYPLAAKSIGLDPPKVDLTGESKFKIVDNQKIKKQLQLQLDYPDVLDLLKKGNWI</sequence>
<protein>
    <submittedName>
        <fullName evidence="1">Uncharacterized protein</fullName>
    </submittedName>
</protein>
<dbReference type="PANTHER" id="PTHR48079:SF6">
    <property type="entry name" value="NAD(P)-BINDING DOMAIN-CONTAINING PROTEIN-RELATED"/>
    <property type="match status" value="1"/>
</dbReference>
<dbReference type="SUPFAM" id="SSF51735">
    <property type="entry name" value="NAD(P)-binding Rossmann-fold domains"/>
    <property type="match status" value="1"/>
</dbReference>
<evidence type="ECO:0000313" key="1">
    <source>
        <dbReference type="EMBL" id="CAA6799375.1"/>
    </source>
</evidence>
<reference evidence="1" key="1">
    <citation type="submission" date="2020-01" db="EMBL/GenBank/DDBJ databases">
        <authorList>
            <person name="Meier V. D."/>
            <person name="Meier V D."/>
        </authorList>
    </citation>
    <scope>NUCLEOTIDE SEQUENCE</scope>
    <source>
        <strain evidence="1">HLG_WM_MAG_10</strain>
    </source>
</reference>